<proteinExistence type="predicted"/>
<dbReference type="Proteomes" id="UP000317998">
    <property type="component" value="Unassembled WGS sequence"/>
</dbReference>
<comment type="caution">
    <text evidence="1">The sequence shown here is derived from an EMBL/GenBank/DDBJ whole genome shotgun (WGS) entry which is preliminary data.</text>
</comment>
<protein>
    <submittedName>
        <fullName evidence="1">Uncharacterized protein DUF2332</fullName>
    </submittedName>
</protein>
<keyword evidence="2" id="KW-1185">Reference proteome</keyword>
<reference evidence="1 2" key="1">
    <citation type="submission" date="2019-06" db="EMBL/GenBank/DDBJ databases">
        <title>Sequencing the genomes of 1000 actinobacteria strains.</title>
        <authorList>
            <person name="Klenk H.-P."/>
        </authorList>
    </citation>
    <scope>NUCLEOTIDE SEQUENCE [LARGE SCALE GENOMIC DNA]</scope>
    <source>
        <strain evidence="1 2">DSM 26477</strain>
    </source>
</reference>
<name>A0A542YG46_9MICO</name>
<sequence length="323" mass="34972">MSPRPTAERDTAQWYRDFARQVAGVSPVYEAWADGIAGDVSIRALIDTLPEQKRQPPLVLATARLIGAAEGDYDGLAQFLRENWQQVATEAAVRPMQTNEPARCAALLPALAQIPGPIALLELGASAGLCLHPDRYSYDYNATRLDPAAGPSELLLHCDGNPPQPLRMPEIVWRAGIDLEPLDPAEPRDRDWLEALIWPGQHKRLARLRSAMTIAQADERMLVRGDAADKLDEVAGLAPDGSTLVIVTAGVLVYIPYAQRMRLVEKIRRLDASWVSLEGSAVLPDVAERLPAGSGAGRFVLALDGHPLAYAGPHGETLEPLAG</sequence>
<dbReference type="EMBL" id="VFOM01000001">
    <property type="protein sequence ID" value="TQL47047.1"/>
    <property type="molecule type" value="Genomic_DNA"/>
</dbReference>
<evidence type="ECO:0000313" key="2">
    <source>
        <dbReference type="Proteomes" id="UP000317998"/>
    </source>
</evidence>
<dbReference type="OrthoDB" id="8899077at2"/>
<organism evidence="1 2">
    <name type="scientific">Homoserinimonas aerilata</name>
    <dbReference type="NCBI Taxonomy" id="1162970"/>
    <lineage>
        <taxon>Bacteria</taxon>
        <taxon>Bacillati</taxon>
        <taxon>Actinomycetota</taxon>
        <taxon>Actinomycetes</taxon>
        <taxon>Micrococcales</taxon>
        <taxon>Microbacteriaceae</taxon>
        <taxon>Homoserinimonas</taxon>
    </lineage>
</organism>
<evidence type="ECO:0000313" key="1">
    <source>
        <dbReference type="EMBL" id="TQL47047.1"/>
    </source>
</evidence>
<dbReference type="RefSeq" id="WP_141879341.1">
    <property type="nucleotide sequence ID" value="NZ_VFOM01000001.1"/>
</dbReference>
<gene>
    <name evidence="1" type="ORF">FB562_0092</name>
</gene>
<dbReference type="InterPro" id="IPR011200">
    <property type="entry name" value="UCP012608"/>
</dbReference>
<accession>A0A542YG46</accession>
<dbReference type="Pfam" id="PF10094">
    <property type="entry name" value="DUF2332"/>
    <property type="match status" value="1"/>
</dbReference>
<dbReference type="AlphaFoldDB" id="A0A542YG46"/>